<dbReference type="Gene3D" id="3.60.60.10">
    <property type="entry name" value="Penicillin V Acylase, Chain A"/>
    <property type="match status" value="1"/>
</dbReference>
<accession>V5HTM9</accession>
<sequence length="345" mass="37923">MKKIWCSGTTYEIGYTHGVEAAGEIKNAIIFYADLFMKHSRLDWSQVKLLARSFHDTIKTQWPQYHKEMEGIANGAKCELLDIIALNVRTEIVFGKFSDGCTSLYYGRDGAAYLGQNWDWMEAQKSNLIQLTIIQDGLPTIKMITEAGIIGKIGLNSAGVGVCFNAIRAKGLDMTRLPAHFGLRVALESTSALGAVEKLERIGLASSAHILIGDPGTAVGLEFTSTSTARVAINPSGFLVHTNHMLLQHANICEPKWLDDSPVRLHTVEEKISQAGGRLSWEHFNGIFEDETNYPCSINRAAEGSSDLATLFNIVMDLGTKKAIVRIGRPVQGNNSEEKVLLQFP</sequence>
<evidence type="ECO:0000313" key="2">
    <source>
        <dbReference type="EMBL" id="GAD92880.1"/>
    </source>
</evidence>
<dbReference type="InterPro" id="IPR047801">
    <property type="entry name" value="Peptidase_C45"/>
</dbReference>
<comment type="caution">
    <text evidence="2">The sequence shown here is derived from an EMBL/GenBank/DDBJ whole genome shotgun (WGS) entry which is preliminary data.</text>
</comment>
<reference evidence="3" key="1">
    <citation type="journal article" date="2014" name="Genome Announc.">
        <title>Draft genome sequence of the formaldehyde-resistant fungus Byssochlamys spectabilis No. 5 (anamorph Paecilomyces variotii No. 5) (NBRC109023).</title>
        <authorList>
            <person name="Oka T."/>
            <person name="Ekino K."/>
            <person name="Fukuda K."/>
            <person name="Nomura Y."/>
        </authorList>
    </citation>
    <scope>NUCLEOTIDE SEQUENCE [LARGE SCALE GENOMIC DNA]</scope>
    <source>
        <strain evidence="3">No. 5 / NBRC 109023</strain>
    </source>
</reference>
<dbReference type="Proteomes" id="UP000018001">
    <property type="component" value="Unassembled WGS sequence"/>
</dbReference>
<dbReference type="InterPro" id="IPR047794">
    <property type="entry name" value="C45_proenzyme-like"/>
</dbReference>
<feature type="domain" description="Peptidase C45 hydrolase" evidence="1">
    <location>
        <begin position="109"/>
        <end position="330"/>
    </location>
</feature>
<dbReference type="EMBL" id="BAUL01000041">
    <property type="protein sequence ID" value="GAD92880.1"/>
    <property type="molecule type" value="Genomic_DNA"/>
</dbReference>
<dbReference type="PANTHER" id="PTHR34180">
    <property type="entry name" value="PEPTIDASE C45"/>
    <property type="match status" value="1"/>
</dbReference>
<organism evidence="2 3">
    <name type="scientific">Byssochlamys spectabilis (strain No. 5 / NBRC 109023)</name>
    <name type="common">Paecilomyces variotii</name>
    <dbReference type="NCBI Taxonomy" id="1356009"/>
    <lineage>
        <taxon>Eukaryota</taxon>
        <taxon>Fungi</taxon>
        <taxon>Dikarya</taxon>
        <taxon>Ascomycota</taxon>
        <taxon>Pezizomycotina</taxon>
        <taxon>Eurotiomycetes</taxon>
        <taxon>Eurotiomycetidae</taxon>
        <taxon>Eurotiales</taxon>
        <taxon>Thermoascaceae</taxon>
        <taxon>Paecilomyces</taxon>
    </lineage>
</organism>
<gene>
    <name evidence="2" type="ORF">PVAR5_1477</name>
</gene>
<dbReference type="Pfam" id="PF03417">
    <property type="entry name" value="AAT"/>
    <property type="match status" value="1"/>
</dbReference>
<protein>
    <recommendedName>
        <fullName evidence="1">Peptidase C45 hydrolase domain-containing protein</fullName>
    </recommendedName>
</protein>
<dbReference type="NCBIfam" id="NF040521">
    <property type="entry name" value="C45_proenzyme"/>
    <property type="match status" value="1"/>
</dbReference>
<dbReference type="HOGENOM" id="CLU_037787_1_0_1"/>
<keyword evidence="3" id="KW-1185">Reference proteome</keyword>
<evidence type="ECO:0000313" key="3">
    <source>
        <dbReference type="Proteomes" id="UP000018001"/>
    </source>
</evidence>
<dbReference type="OrthoDB" id="189997at2759"/>
<dbReference type="InterPro" id="IPR005079">
    <property type="entry name" value="Peptidase_C45_hydrolase"/>
</dbReference>
<proteinExistence type="predicted"/>
<dbReference type="Gene3D" id="1.10.10.2120">
    <property type="match status" value="1"/>
</dbReference>
<evidence type="ECO:0000259" key="1">
    <source>
        <dbReference type="Pfam" id="PF03417"/>
    </source>
</evidence>
<name>V5HTM9_BYSSN</name>
<dbReference type="InParanoid" id="V5HTM9"/>
<dbReference type="AlphaFoldDB" id="V5HTM9"/>
<dbReference type="eggNOG" id="ENOG502RY9N">
    <property type="taxonomic scope" value="Eukaryota"/>
</dbReference>
<dbReference type="PANTHER" id="PTHR34180:SF1">
    <property type="entry name" value="BETA-ALANYL-DOPAMINE_CARCININE HYDROLASE"/>
    <property type="match status" value="1"/>
</dbReference>